<proteinExistence type="inferred from homology"/>
<comment type="similarity">
    <text evidence="1">Belongs to the sulfatase family.</text>
</comment>
<comment type="caution">
    <text evidence="7">The sequence shown here is derived from an EMBL/GenBank/DDBJ whole genome shotgun (WGS) entry which is preliminary data.</text>
</comment>
<accession>A0A1C7NRK1</accession>
<dbReference type="STRING" id="101091.A0A1C7NRK1"/>
<evidence type="ECO:0000313" key="8">
    <source>
        <dbReference type="Proteomes" id="UP000093000"/>
    </source>
</evidence>
<organism evidence="7 8">
    <name type="scientific">Choanephora cucurbitarum</name>
    <dbReference type="NCBI Taxonomy" id="101091"/>
    <lineage>
        <taxon>Eukaryota</taxon>
        <taxon>Fungi</taxon>
        <taxon>Fungi incertae sedis</taxon>
        <taxon>Mucoromycota</taxon>
        <taxon>Mucoromycotina</taxon>
        <taxon>Mucoromycetes</taxon>
        <taxon>Mucorales</taxon>
        <taxon>Mucorineae</taxon>
        <taxon>Choanephoraceae</taxon>
        <taxon>Choanephoroideae</taxon>
        <taxon>Choanephora</taxon>
    </lineage>
</organism>
<dbReference type="SUPFAM" id="SSF53649">
    <property type="entry name" value="Alkaline phosphatase-like"/>
    <property type="match status" value="2"/>
</dbReference>
<evidence type="ECO:0000256" key="2">
    <source>
        <dbReference type="ARBA" id="ARBA00022729"/>
    </source>
</evidence>
<evidence type="ECO:0000259" key="6">
    <source>
        <dbReference type="Pfam" id="PF00884"/>
    </source>
</evidence>
<dbReference type="InterPro" id="IPR024607">
    <property type="entry name" value="Sulfatase_CS"/>
</dbReference>
<dbReference type="Gene3D" id="3.40.720.10">
    <property type="entry name" value="Alkaline Phosphatase, subunit A"/>
    <property type="match status" value="2"/>
</dbReference>
<keyword evidence="3" id="KW-0378">Hydrolase</keyword>
<keyword evidence="8" id="KW-1185">Reference proteome</keyword>
<evidence type="ECO:0000256" key="1">
    <source>
        <dbReference type="ARBA" id="ARBA00008779"/>
    </source>
</evidence>
<feature type="domain" description="Sulfatase N-terminal" evidence="6">
    <location>
        <begin position="609"/>
        <end position="813"/>
    </location>
</feature>
<evidence type="ECO:0000256" key="5">
    <source>
        <dbReference type="SAM" id="SignalP"/>
    </source>
</evidence>
<reference evidence="7 8" key="1">
    <citation type="submission" date="2016-03" db="EMBL/GenBank/DDBJ databases">
        <title>Choanephora cucurbitarum.</title>
        <authorList>
            <person name="Min B."/>
            <person name="Park H."/>
            <person name="Park J.-H."/>
            <person name="Shin H.-D."/>
            <person name="Choi I.-G."/>
        </authorList>
    </citation>
    <scope>NUCLEOTIDE SEQUENCE [LARGE SCALE GENOMIC DNA]</scope>
    <source>
        <strain evidence="7 8">KUS-F28377</strain>
    </source>
</reference>
<dbReference type="PROSITE" id="PS00523">
    <property type="entry name" value="SULFATASE_1"/>
    <property type="match status" value="1"/>
</dbReference>
<gene>
    <name evidence="7" type="primary">ARS</name>
    <name evidence="7" type="ORF">A0J61_00360</name>
</gene>
<dbReference type="AlphaFoldDB" id="A0A1C7NRK1"/>
<dbReference type="Pfam" id="PF00884">
    <property type="entry name" value="Sulfatase"/>
    <property type="match status" value="2"/>
</dbReference>
<evidence type="ECO:0000256" key="3">
    <source>
        <dbReference type="ARBA" id="ARBA00022801"/>
    </source>
</evidence>
<feature type="domain" description="Sulfatase N-terminal" evidence="6">
    <location>
        <begin position="25"/>
        <end position="363"/>
    </location>
</feature>
<keyword evidence="4" id="KW-0325">Glycoprotein</keyword>
<dbReference type="CDD" id="cd16147">
    <property type="entry name" value="G6S"/>
    <property type="match status" value="1"/>
</dbReference>
<name>A0A1C7NRK1_9FUNG</name>
<dbReference type="EMBL" id="LUGH01000007">
    <property type="protein sequence ID" value="OBZ91600.1"/>
    <property type="molecule type" value="Genomic_DNA"/>
</dbReference>
<dbReference type="GO" id="GO:0005539">
    <property type="term" value="F:glycosaminoglycan binding"/>
    <property type="evidence" value="ECO:0007669"/>
    <property type="project" value="TreeGrafter"/>
</dbReference>
<evidence type="ECO:0000256" key="4">
    <source>
        <dbReference type="ARBA" id="ARBA00023180"/>
    </source>
</evidence>
<dbReference type="InterPro" id="IPR017850">
    <property type="entry name" value="Alkaline_phosphatase_core_sf"/>
</dbReference>
<sequence length="1087" mass="125031">MKSLWSISITLATLLLQSTVIAKQPNIVFIFTDDQDYRLNSLDYMPNVQKYLVDQGTLYRNHYATISVCCPSRVGLLRGQYAHNTNITSVSPPHGGYDKFNTLKLGEDYLPLWLQKSGYSTNYIGKLMNHYTINNYNSPTPKGFDYQDQLVDPYTYVYHTAVFSTNGQAPHYYKDAYQTDVIHAKTRVALKRLQAREDPFFLWVAPVAPHGEFFLGNDGSVKTRSAVPASRHAHLFKDVKIPRHPHFNPDTQTKTASFWKDFEKLNETLIEEFDETYRNRLRALQAVDELVATVFEELEASGELDNTYVFYSADNGAYPGKMSNLEEDINVPFIVRGPGVPKGQTSDLVSSHHDLASTFVALASGDHHLPSWVDGGVIPLNEELSKHKRPISKESFAVEYWGSEFLPEGYDFMVYGHNTYKTLRVISQEYNYMYTVWCTGEHEFYDLKKDPYELENLFESIDTQLLNRLDALLVVLKSCRAESCRDPWKILHTDDSSVSTLKDALSPKYDAHYAQFRHVQFEECLEYQLASNEQPRIGNHFLLNATTEIRQYSELQRTFRVFTKQHEKREELEHDTIVAPKEHLDLFKLIANYSASGNQLVDPYTYVYHTAVFSTNGQAPHYYKDAYQTDVIHAKTRVALKRLQAREDPFFLWVAPVAPHGEFFLGNDGSVKTRSAVPASRHAHLFKDVKIPRHPHFNPDTQTKTASFWKDFEKLNETLIEEFDETYRNRLRALQAVDELVATVFEELEASGELDNTYVFYSADNGAYPGKMSNLEEDINVPFIVRGPGVPKGQTSDLVSSHHDLASTFVALASGDHHLPSWVDGGVIPLNEELSKHKRPISKESFAVEYWGSEFLPEGYDFMVYGHNTYKTLRVISQEYNYMYTVWCTGEHEFYDLKKDPYELENLFESIDTQLLNRLDALLVVLKSCRAESCRDPWKILHTDDSSVSTLKDALSPKYDAHYAQFRHVQFEECLEYQLASNEQPRIGNHFLLNATTEIRQYSELQRTFRVFTKQHEKREELEHDTIVAPKEHLDLFKLIANYSASGSVGDYVLNDEQLVTEALPLPSELLNSNVVWSQYNFYNFGN</sequence>
<dbReference type="PANTHER" id="PTHR43108:SF8">
    <property type="entry name" value="SD21168P"/>
    <property type="match status" value="1"/>
</dbReference>
<protein>
    <submittedName>
        <fullName evidence="7">Arylsulfatase</fullName>
    </submittedName>
</protein>
<dbReference type="InterPro" id="IPR000917">
    <property type="entry name" value="Sulfatase_N"/>
</dbReference>
<dbReference type="Proteomes" id="UP000093000">
    <property type="component" value="Unassembled WGS sequence"/>
</dbReference>
<dbReference type="InParanoid" id="A0A1C7NRK1"/>
<dbReference type="GO" id="GO:0008449">
    <property type="term" value="F:N-acetylglucosamine-6-sulfatase activity"/>
    <property type="evidence" value="ECO:0007669"/>
    <property type="project" value="TreeGrafter"/>
</dbReference>
<dbReference type="OrthoDB" id="103349at2759"/>
<dbReference type="PANTHER" id="PTHR43108">
    <property type="entry name" value="N-ACETYLGLUCOSAMINE-6-SULFATASE FAMILY MEMBER"/>
    <property type="match status" value="1"/>
</dbReference>
<feature type="signal peptide" evidence="5">
    <location>
        <begin position="1"/>
        <end position="22"/>
    </location>
</feature>
<evidence type="ECO:0000313" key="7">
    <source>
        <dbReference type="EMBL" id="OBZ91600.1"/>
    </source>
</evidence>
<keyword evidence="2 5" id="KW-0732">Signal</keyword>
<feature type="chain" id="PRO_5008889846" evidence="5">
    <location>
        <begin position="23"/>
        <end position="1087"/>
    </location>
</feature>